<dbReference type="Proteomes" id="UP000605392">
    <property type="component" value="Unassembled WGS sequence"/>
</dbReference>
<dbReference type="EMBL" id="BMFN01000007">
    <property type="protein sequence ID" value="GGF81485.1"/>
    <property type="molecule type" value="Genomic_DNA"/>
</dbReference>
<name>A0ACB5PXX9_9BACT</name>
<evidence type="ECO:0000313" key="1">
    <source>
        <dbReference type="EMBL" id="GGF81485.1"/>
    </source>
</evidence>
<reference evidence="1 2" key="1">
    <citation type="journal article" date="2019" name="Int. J. Syst. Evol. Microbiol.">
        <title>The Global Catalogue of Microorganisms (GCM) 10K type strain sequencing project: providing services to taxonomists for standard genome sequencing and annotation.</title>
        <authorList>
            <consortium name="The Broad Institute Genomics Platform"/>
            <consortium name="The Broad Institute Genome Sequencing Center for Infectious Disease"/>
            <person name="Wu L."/>
            <person name="Ma J."/>
        </authorList>
    </citation>
    <scope>NUCLEOTIDE SEQUENCE [LARGE SCALE GENOMIC DNA]</scope>
    <source>
        <strain evidence="1 2">CGMCC 1.12720</strain>
    </source>
</reference>
<gene>
    <name evidence="1" type="ORF">GCM10011375_40570</name>
</gene>
<protein>
    <submittedName>
        <fullName evidence="1">Uncharacterized protein</fullName>
    </submittedName>
</protein>
<evidence type="ECO:0000313" key="2">
    <source>
        <dbReference type="Proteomes" id="UP000605392"/>
    </source>
</evidence>
<sequence length="479" mass="50883">MEPIMPPDRHEAAPRPDTEPAVATDNIPPQQHQPESAPATLTPGQTLLKNWVPLSVLLVVLLFSGLFLWLQSAKEAARQQAEPVAAASANIEPAISSVADKPPVRVASPTAQLEAQRRAELDAAAAPARPTEEDVVAVFAVDTAGRSQRLKNRAAAQAAARRQGEQQRLAAQDVDTIETTVQDPQTGTYSARTVVVPRRRYSAGASPSRRSGAARGARRSTSQLPATDTDGTPFETDPDVLAMLSTSPPETRASYERMTGRRYRDPALAAQQIAARTTAAGGADGFNTVKVGNNSSRMMAQGGPQPALVPDVFFKCVIHGEQKVRAGSVVILRLLEDAVISGVTFPRNLVFAAVAEVGTNSVNLTVDRLGPTRVAAQIYDFNYMPGIMIDPAKKIQKDAMMAGNDLQRQTTQELSTAIDRSASAANSVVGVGGRIVSNVLSRPKTRSRLRDVLLPDGYPILITTAAAGQLDPSASIGSR</sequence>
<comment type="caution">
    <text evidence="1">The sequence shown here is derived from an EMBL/GenBank/DDBJ whole genome shotgun (WGS) entry which is preliminary data.</text>
</comment>
<accession>A0ACB5PXX9</accession>
<organism evidence="1 2">
    <name type="scientific">Hymenobacter qilianensis</name>
    <dbReference type="NCBI Taxonomy" id="1385715"/>
    <lineage>
        <taxon>Bacteria</taxon>
        <taxon>Pseudomonadati</taxon>
        <taxon>Bacteroidota</taxon>
        <taxon>Cytophagia</taxon>
        <taxon>Cytophagales</taxon>
        <taxon>Hymenobacteraceae</taxon>
        <taxon>Hymenobacter</taxon>
    </lineage>
</organism>
<keyword evidence="2" id="KW-1185">Reference proteome</keyword>
<proteinExistence type="predicted"/>